<dbReference type="OrthoDB" id="443402at2759"/>
<dbReference type="InParanoid" id="A0A1V8TNE6"/>
<reference evidence="4" key="1">
    <citation type="submission" date="2017-03" db="EMBL/GenBank/DDBJ databases">
        <title>Genomes of endolithic fungi from Antarctica.</title>
        <authorList>
            <person name="Coleine C."/>
            <person name="Masonjones S."/>
            <person name="Stajich J.E."/>
        </authorList>
    </citation>
    <scope>NUCLEOTIDE SEQUENCE [LARGE SCALE GENOMIC DNA]</scope>
    <source>
        <strain evidence="4">CCFEE 5527</strain>
    </source>
</reference>
<dbReference type="STRING" id="1507870.A0A1V8TNE6"/>
<keyword evidence="4" id="KW-1185">Reference proteome</keyword>
<protein>
    <submittedName>
        <fullName evidence="3">Uncharacterized protein</fullName>
    </submittedName>
</protein>
<name>A0A1V8TNE6_9PEZI</name>
<gene>
    <name evidence="3" type="ORF">B0A48_02354</name>
</gene>
<sequence>MSSHLVGGILGRSRSAQPAKKILDFEFSRQIFERHSVDREEAVPAQDSDDDTSDSSSEDGEDEPPLSKEQIECVESLLVGSHSYALYKQQLVDFVHQTYEKRVHKALGDCLVSSDGSRLDQTGTAAIAYELSWVPTGLVAFASTFPISTRDRLIGSIERAMGEQWGWWPLADPKRTGPPAFSRLTWPYLCGAYEYIDVPVKTADALREVLRNAPLFMEDPLLHDSTASTKIPTLAAASGSAAHATKAASSTTQTSTTSKAATGAQSSSTPQQVSSSTSQTKPGTPNKQATATTAQPPINLRYVYFCTETGLSGGTFKYSVIKTHLLEHDPQFFQQLKKEYIDSRGSVREWFSWWRYDHCEFYQFQKFASELSEPVVVGFPSETDPDYDFQPSPLKPHSRPPYGPILKSEYRHRFYTSCTSCHSWHILHQQRKNAYNQADTSRIRVLPKRKQEVDMTDSESEVFWGIIARERRGFAWVLAYGCLANAPGVVFFFLWLFSWGHASDLQNAAIPLTISMCLTLTFATVLYEDRRGDARVR</sequence>
<keyword evidence="2" id="KW-0472">Membrane</keyword>
<evidence type="ECO:0000313" key="3">
    <source>
        <dbReference type="EMBL" id="OQO12890.1"/>
    </source>
</evidence>
<evidence type="ECO:0000256" key="2">
    <source>
        <dbReference type="SAM" id="Phobius"/>
    </source>
</evidence>
<dbReference type="EMBL" id="NAJO01000004">
    <property type="protein sequence ID" value="OQO12890.1"/>
    <property type="molecule type" value="Genomic_DNA"/>
</dbReference>
<evidence type="ECO:0000256" key="1">
    <source>
        <dbReference type="SAM" id="MobiDB-lite"/>
    </source>
</evidence>
<dbReference type="Proteomes" id="UP000192596">
    <property type="component" value="Unassembled WGS sequence"/>
</dbReference>
<feature type="region of interest" description="Disordered" evidence="1">
    <location>
        <begin position="246"/>
        <end position="293"/>
    </location>
</feature>
<organism evidence="3 4">
    <name type="scientific">Cryoendolithus antarcticus</name>
    <dbReference type="NCBI Taxonomy" id="1507870"/>
    <lineage>
        <taxon>Eukaryota</taxon>
        <taxon>Fungi</taxon>
        <taxon>Dikarya</taxon>
        <taxon>Ascomycota</taxon>
        <taxon>Pezizomycotina</taxon>
        <taxon>Dothideomycetes</taxon>
        <taxon>Dothideomycetidae</taxon>
        <taxon>Cladosporiales</taxon>
        <taxon>Cladosporiaceae</taxon>
        <taxon>Cryoendolithus</taxon>
    </lineage>
</organism>
<feature type="region of interest" description="Disordered" evidence="1">
    <location>
        <begin position="36"/>
        <end position="67"/>
    </location>
</feature>
<comment type="caution">
    <text evidence="3">The sequence shown here is derived from an EMBL/GenBank/DDBJ whole genome shotgun (WGS) entry which is preliminary data.</text>
</comment>
<proteinExistence type="predicted"/>
<keyword evidence="2" id="KW-0812">Transmembrane</keyword>
<feature type="compositionally biased region" description="Low complexity" evidence="1">
    <location>
        <begin position="246"/>
        <end position="280"/>
    </location>
</feature>
<evidence type="ECO:0000313" key="4">
    <source>
        <dbReference type="Proteomes" id="UP000192596"/>
    </source>
</evidence>
<feature type="transmembrane region" description="Helical" evidence="2">
    <location>
        <begin position="474"/>
        <end position="496"/>
    </location>
</feature>
<dbReference type="AlphaFoldDB" id="A0A1V8TNE6"/>
<feature type="compositionally biased region" description="Polar residues" evidence="1">
    <location>
        <begin position="281"/>
        <end position="293"/>
    </location>
</feature>
<feature type="compositionally biased region" description="Acidic residues" evidence="1">
    <location>
        <begin position="47"/>
        <end position="64"/>
    </location>
</feature>
<keyword evidence="2" id="KW-1133">Transmembrane helix</keyword>
<feature type="transmembrane region" description="Helical" evidence="2">
    <location>
        <begin position="508"/>
        <end position="527"/>
    </location>
</feature>
<accession>A0A1V8TNE6</accession>